<dbReference type="InterPro" id="IPR006680">
    <property type="entry name" value="Amidohydro-rel"/>
</dbReference>
<dbReference type="InterPro" id="IPR032466">
    <property type="entry name" value="Metal_Hydrolase"/>
</dbReference>
<evidence type="ECO:0000313" key="2">
    <source>
        <dbReference type="EMBL" id="CAB5027613.1"/>
    </source>
</evidence>
<name>A0A6J7RFM3_9ZZZZ</name>
<dbReference type="PANTHER" id="PTHR43135">
    <property type="entry name" value="ALPHA-D-RIBOSE 1-METHYLPHOSPHONATE 5-TRIPHOSPHATE DIPHOSPHATASE"/>
    <property type="match status" value="1"/>
</dbReference>
<dbReference type="EMBL" id="CAFBOZ010000401">
    <property type="protein sequence ID" value="CAB5027613.1"/>
    <property type="molecule type" value="Genomic_DNA"/>
</dbReference>
<dbReference type="InterPro" id="IPR011059">
    <property type="entry name" value="Metal-dep_hydrolase_composite"/>
</dbReference>
<reference evidence="2" key="1">
    <citation type="submission" date="2020-05" db="EMBL/GenBank/DDBJ databases">
        <authorList>
            <person name="Chiriac C."/>
            <person name="Salcher M."/>
            <person name="Ghai R."/>
            <person name="Kavagutti S V."/>
        </authorList>
    </citation>
    <scope>NUCLEOTIDE SEQUENCE</scope>
</reference>
<protein>
    <submittedName>
        <fullName evidence="2">Unannotated protein</fullName>
    </submittedName>
</protein>
<dbReference type="Pfam" id="PF01979">
    <property type="entry name" value="Amidohydro_1"/>
    <property type="match status" value="1"/>
</dbReference>
<sequence length="413" mass="43158">MSERLVISGGDVFDGTGAPPERADVLVEGGHIVAIGSGLDADERIDATGMTVMPGLIDCHVHVTMSELDSWKSRLAPFSLPFYEAIRNMQVTLEAGVTTVRDAMGADYGMKRAQETGLIGGPRLLIAIQLLGQTGGHGDCYLPSGHDSPLRTPYPGFPHGVVDGVDQARKVVRELVRSRADWIKVASTGGVLSDTNMNQRQLRDDELVEIVTEAGAAGLSVMAHAATASGIKAAVRSGVRSIEHGIILDDEAIELMLEHGVWLVPTLVAPHAVLAAAAEGAISLPPGAIDKARQAVEFHAESFRRAVDAGVQVAMGTDSGVAVHGRNPEELAAMVAAGMSPWAALRAATGGAADMLGLERDIGYVRAGNVADLVLVRQLAPDLTDFAAEVSAVLQGGRVVYRGARHAATAEVS</sequence>
<dbReference type="PANTHER" id="PTHR43135:SF3">
    <property type="entry name" value="ALPHA-D-RIBOSE 1-METHYLPHOSPHONATE 5-TRIPHOSPHATE DIPHOSPHATASE"/>
    <property type="match status" value="1"/>
</dbReference>
<organism evidence="2">
    <name type="scientific">freshwater metagenome</name>
    <dbReference type="NCBI Taxonomy" id="449393"/>
    <lineage>
        <taxon>unclassified sequences</taxon>
        <taxon>metagenomes</taxon>
        <taxon>ecological metagenomes</taxon>
    </lineage>
</organism>
<dbReference type="CDD" id="cd01299">
    <property type="entry name" value="Met_dep_hydrolase_A"/>
    <property type="match status" value="1"/>
</dbReference>
<dbReference type="AlphaFoldDB" id="A0A6J7RFM3"/>
<dbReference type="InterPro" id="IPR051781">
    <property type="entry name" value="Metallo-dep_Hydrolase"/>
</dbReference>
<dbReference type="SUPFAM" id="SSF51338">
    <property type="entry name" value="Composite domain of metallo-dependent hydrolases"/>
    <property type="match status" value="1"/>
</dbReference>
<dbReference type="SUPFAM" id="SSF51556">
    <property type="entry name" value="Metallo-dependent hydrolases"/>
    <property type="match status" value="1"/>
</dbReference>
<dbReference type="InterPro" id="IPR057744">
    <property type="entry name" value="OTAase-like"/>
</dbReference>
<proteinExistence type="predicted"/>
<dbReference type="GO" id="GO:0016810">
    <property type="term" value="F:hydrolase activity, acting on carbon-nitrogen (but not peptide) bonds"/>
    <property type="evidence" value="ECO:0007669"/>
    <property type="project" value="InterPro"/>
</dbReference>
<dbReference type="Gene3D" id="2.30.40.10">
    <property type="entry name" value="Urease, subunit C, domain 1"/>
    <property type="match status" value="1"/>
</dbReference>
<gene>
    <name evidence="2" type="ORF">UFOPK3992_02105</name>
</gene>
<dbReference type="Gene3D" id="3.20.20.140">
    <property type="entry name" value="Metal-dependent hydrolases"/>
    <property type="match status" value="1"/>
</dbReference>
<accession>A0A6J7RFM3</accession>
<evidence type="ECO:0000259" key="1">
    <source>
        <dbReference type="Pfam" id="PF01979"/>
    </source>
</evidence>
<feature type="domain" description="Amidohydrolase-related" evidence="1">
    <location>
        <begin position="51"/>
        <end position="397"/>
    </location>
</feature>